<dbReference type="RefSeq" id="WP_213238242.1">
    <property type="nucleotide sequence ID" value="NZ_JAHBCL010000038.1"/>
</dbReference>
<evidence type="ECO:0000256" key="2">
    <source>
        <dbReference type="ARBA" id="ARBA00006386"/>
    </source>
</evidence>
<evidence type="ECO:0000256" key="5">
    <source>
        <dbReference type="ARBA" id="ARBA00022989"/>
    </source>
</evidence>
<keyword evidence="3" id="KW-1003">Cell membrane</keyword>
<keyword evidence="9" id="KW-1185">Reference proteome</keyword>
<evidence type="ECO:0000256" key="7">
    <source>
        <dbReference type="SAM" id="Phobius"/>
    </source>
</evidence>
<comment type="similarity">
    <text evidence="2">Belongs to the UPF0718 family.</text>
</comment>
<keyword evidence="4 7" id="KW-0812">Transmembrane</keyword>
<dbReference type="Pfam" id="PF03773">
    <property type="entry name" value="ArsP_1"/>
    <property type="match status" value="1"/>
</dbReference>
<sequence length="186" mass="20539">MIKGNEHHTKKQSAKPMVVLLSFYAGYLVISKIMAFEPGIKMGDHLIFFAIDMFKLFPPAFVLVGLFMIWVNKETVEKFFGEASGIMGYVAAIALACTTLYPFVVVLPMGAALSKKGARLSIVLTYLGATAICRIPMTIFEASYLGIKFSMIRYAVSLPLIILSSVIIEKIVGKDYMATNHLLDLE</sequence>
<keyword evidence="5 7" id="KW-1133">Transmembrane helix</keyword>
<feature type="transmembrane region" description="Helical" evidence="7">
    <location>
        <begin position="120"/>
        <end position="139"/>
    </location>
</feature>
<proteinExistence type="inferred from homology"/>
<feature type="transmembrane region" description="Helical" evidence="7">
    <location>
        <begin position="17"/>
        <end position="35"/>
    </location>
</feature>
<organism evidence="8 9">
    <name type="scientific">Fusibacter paucivorans</name>
    <dbReference type="NCBI Taxonomy" id="76009"/>
    <lineage>
        <taxon>Bacteria</taxon>
        <taxon>Bacillati</taxon>
        <taxon>Bacillota</taxon>
        <taxon>Clostridia</taxon>
        <taxon>Eubacteriales</taxon>
        <taxon>Eubacteriales Family XII. Incertae Sedis</taxon>
        <taxon>Fusibacter</taxon>
    </lineage>
</organism>
<dbReference type="InterPro" id="IPR005524">
    <property type="entry name" value="DUF318"/>
</dbReference>
<gene>
    <name evidence="8" type="ORF">KHM83_16960</name>
</gene>
<name>A0ABS5PU37_9FIRM</name>
<evidence type="ECO:0000256" key="4">
    <source>
        <dbReference type="ARBA" id="ARBA00022692"/>
    </source>
</evidence>
<evidence type="ECO:0000256" key="1">
    <source>
        <dbReference type="ARBA" id="ARBA00004651"/>
    </source>
</evidence>
<evidence type="ECO:0000256" key="6">
    <source>
        <dbReference type="ARBA" id="ARBA00023136"/>
    </source>
</evidence>
<protein>
    <submittedName>
        <fullName evidence="8">Permease</fullName>
    </submittedName>
</protein>
<evidence type="ECO:0000256" key="3">
    <source>
        <dbReference type="ARBA" id="ARBA00022475"/>
    </source>
</evidence>
<reference evidence="8 9" key="1">
    <citation type="submission" date="2021-05" db="EMBL/GenBank/DDBJ databases">
        <title>Fusibacter ferrireducens sp. nov., an anaerobic, sulfur- and Fe-reducing bacterium isolated from the mangrove sediment.</title>
        <authorList>
            <person name="Qiu D."/>
        </authorList>
    </citation>
    <scope>NUCLEOTIDE SEQUENCE [LARGE SCALE GENOMIC DNA]</scope>
    <source>
        <strain evidence="8 9">DSM 12116</strain>
    </source>
</reference>
<accession>A0ABS5PU37</accession>
<dbReference type="EMBL" id="JAHBCL010000038">
    <property type="protein sequence ID" value="MBS7528382.1"/>
    <property type="molecule type" value="Genomic_DNA"/>
</dbReference>
<feature type="transmembrane region" description="Helical" evidence="7">
    <location>
        <begin position="151"/>
        <end position="168"/>
    </location>
</feature>
<comment type="caution">
    <text evidence="8">The sequence shown here is derived from an EMBL/GenBank/DDBJ whole genome shotgun (WGS) entry which is preliminary data.</text>
</comment>
<comment type="subcellular location">
    <subcellularLocation>
        <location evidence="1">Cell membrane</location>
        <topology evidence="1">Multi-pass membrane protein</topology>
    </subcellularLocation>
</comment>
<keyword evidence="6 7" id="KW-0472">Membrane</keyword>
<dbReference type="Proteomes" id="UP000746471">
    <property type="component" value="Unassembled WGS sequence"/>
</dbReference>
<feature type="transmembrane region" description="Helical" evidence="7">
    <location>
        <begin position="86"/>
        <end position="108"/>
    </location>
</feature>
<evidence type="ECO:0000313" key="8">
    <source>
        <dbReference type="EMBL" id="MBS7528382.1"/>
    </source>
</evidence>
<feature type="transmembrane region" description="Helical" evidence="7">
    <location>
        <begin position="47"/>
        <end position="71"/>
    </location>
</feature>
<evidence type="ECO:0000313" key="9">
    <source>
        <dbReference type="Proteomes" id="UP000746471"/>
    </source>
</evidence>